<evidence type="ECO:0000313" key="1">
    <source>
        <dbReference type="EMBL" id="VDO75804.1"/>
    </source>
</evidence>
<sequence length="58" mass="6432">MAKDVPFGVLLTGKAERACEDRLQRRQSGRPHCQGGESLMQVWPSLENGEAVVLPHFV</sequence>
<reference evidence="1" key="1">
    <citation type="submission" date="2018-11" db="EMBL/GenBank/DDBJ databases">
        <authorList>
            <consortium name="Pathogen Informatics"/>
        </authorList>
    </citation>
    <scope>NUCLEOTIDE SEQUENCE [LARGE SCALE GENOMIC DNA]</scope>
</reference>
<dbReference type="AlphaFoldDB" id="A0A3P7YUL1"/>
<name>A0A3P7YUL1_HELPZ</name>
<dbReference type="EMBL" id="UZAH01026116">
    <property type="protein sequence ID" value="VDO75804.1"/>
    <property type="molecule type" value="Genomic_DNA"/>
</dbReference>
<organism evidence="1">
    <name type="scientific">Heligmosomoides polygyrus</name>
    <name type="common">Parasitic roundworm</name>
    <dbReference type="NCBI Taxonomy" id="6339"/>
    <lineage>
        <taxon>Eukaryota</taxon>
        <taxon>Metazoa</taxon>
        <taxon>Ecdysozoa</taxon>
        <taxon>Nematoda</taxon>
        <taxon>Chromadorea</taxon>
        <taxon>Rhabditida</taxon>
        <taxon>Rhabditina</taxon>
        <taxon>Rhabditomorpha</taxon>
        <taxon>Strongyloidea</taxon>
        <taxon>Heligmosomidae</taxon>
        <taxon>Heligmosomoides</taxon>
    </lineage>
</organism>
<protein>
    <submittedName>
        <fullName evidence="1">Uncharacterized protein</fullName>
    </submittedName>
</protein>
<accession>A0A3P7YUL1</accession>
<proteinExistence type="predicted"/>
<gene>
    <name evidence="1" type="ORF">HPBE_LOCUS8304</name>
</gene>